<gene>
    <name evidence="4" type="ORF">SBAD_LOCUS7309</name>
</gene>
<dbReference type="PROSITE" id="PS50106">
    <property type="entry name" value="PDZ"/>
    <property type="match status" value="1"/>
</dbReference>
<dbReference type="Gene3D" id="2.30.42.10">
    <property type="match status" value="1"/>
</dbReference>
<evidence type="ECO:0000313" key="6">
    <source>
        <dbReference type="WBParaSite" id="SBAD_0000758201-mRNA-1"/>
    </source>
</evidence>
<keyword evidence="5" id="KW-1185">Reference proteome</keyword>
<evidence type="ECO:0000313" key="4">
    <source>
        <dbReference type="EMBL" id="VDP12648.1"/>
    </source>
</evidence>
<dbReference type="AlphaFoldDB" id="A0A183IUL2"/>
<feature type="domain" description="Tyrosine-protein phosphatase" evidence="1">
    <location>
        <begin position="212"/>
        <end position="470"/>
    </location>
</feature>
<dbReference type="WBParaSite" id="SBAD_0000758201-mRNA-1">
    <property type="protein sequence ID" value="SBAD_0000758201-mRNA-1"/>
    <property type="gene ID" value="SBAD_0000758201"/>
</dbReference>
<dbReference type="InterPro" id="IPR000387">
    <property type="entry name" value="Tyr_Pase_dom"/>
</dbReference>
<dbReference type="InterPro" id="IPR001478">
    <property type="entry name" value="PDZ"/>
</dbReference>
<evidence type="ECO:0000259" key="1">
    <source>
        <dbReference type="PROSITE" id="PS50055"/>
    </source>
</evidence>
<feature type="domain" description="PDZ" evidence="3">
    <location>
        <begin position="77"/>
        <end position="148"/>
    </location>
</feature>
<dbReference type="GO" id="GO:0004725">
    <property type="term" value="F:protein tyrosine phosphatase activity"/>
    <property type="evidence" value="ECO:0007669"/>
    <property type="project" value="InterPro"/>
</dbReference>
<dbReference type="Gene3D" id="3.90.190.10">
    <property type="entry name" value="Protein tyrosine phosphatase superfamily"/>
    <property type="match status" value="1"/>
</dbReference>
<dbReference type="InterPro" id="IPR003595">
    <property type="entry name" value="Tyr_Pase_cat"/>
</dbReference>
<dbReference type="SUPFAM" id="SSF52799">
    <property type="entry name" value="(Phosphotyrosine protein) phosphatases II"/>
    <property type="match status" value="1"/>
</dbReference>
<reference evidence="4 5" key="2">
    <citation type="submission" date="2018-11" db="EMBL/GenBank/DDBJ databases">
        <authorList>
            <consortium name="Pathogen Informatics"/>
        </authorList>
    </citation>
    <scope>NUCLEOTIDE SEQUENCE [LARGE SCALE GENOMIC DNA]</scope>
</reference>
<dbReference type="InterPro" id="IPR016130">
    <property type="entry name" value="Tyr_Pase_AS"/>
</dbReference>
<dbReference type="PROSITE" id="PS50055">
    <property type="entry name" value="TYR_PHOSPHATASE_PTP"/>
    <property type="match status" value="1"/>
</dbReference>
<evidence type="ECO:0000259" key="3">
    <source>
        <dbReference type="PROSITE" id="PS50106"/>
    </source>
</evidence>
<dbReference type="SUPFAM" id="SSF50156">
    <property type="entry name" value="PDZ domain-like"/>
    <property type="match status" value="1"/>
</dbReference>
<dbReference type="PRINTS" id="PR00700">
    <property type="entry name" value="PRTYPHPHTASE"/>
</dbReference>
<dbReference type="InterPro" id="IPR036034">
    <property type="entry name" value="PDZ_sf"/>
</dbReference>
<evidence type="ECO:0000259" key="2">
    <source>
        <dbReference type="PROSITE" id="PS50056"/>
    </source>
</evidence>
<organism evidence="6">
    <name type="scientific">Soboliphyme baturini</name>
    <dbReference type="NCBI Taxonomy" id="241478"/>
    <lineage>
        <taxon>Eukaryota</taxon>
        <taxon>Metazoa</taxon>
        <taxon>Ecdysozoa</taxon>
        <taxon>Nematoda</taxon>
        <taxon>Enoplea</taxon>
        <taxon>Dorylaimia</taxon>
        <taxon>Dioctophymatida</taxon>
        <taxon>Dioctophymatoidea</taxon>
        <taxon>Soboliphymatidae</taxon>
        <taxon>Soboliphyme</taxon>
    </lineage>
</organism>
<name>A0A183IUL2_9BILA</name>
<protein>
    <submittedName>
        <fullName evidence="6">Protein-tyrosine-phosphatase</fullName>
    </submittedName>
</protein>
<proteinExistence type="predicted"/>
<dbReference type="SMART" id="SM00404">
    <property type="entry name" value="PTPc_motif"/>
    <property type="match status" value="1"/>
</dbReference>
<dbReference type="SMART" id="SM00194">
    <property type="entry name" value="PTPc"/>
    <property type="match status" value="1"/>
</dbReference>
<dbReference type="SMART" id="SM00228">
    <property type="entry name" value="PDZ"/>
    <property type="match status" value="1"/>
</dbReference>
<dbReference type="PANTHER" id="PTHR45706">
    <property type="entry name" value="TYROSINE-PROTEIN PHOSPHATASE"/>
    <property type="match status" value="1"/>
</dbReference>
<sequence length="484" mass="53750">MAAVSGSPFHNECSASGQSIVPSCSNLASTTFPAGQWRLSSRHLSAASTAKSQINGYSSDGVGGNSCQNQGDESLVTIRMTADAQGRFGFNVKGGIDDKYPISVSRVVPGSPADTCIPRLNEGDQILMINQVDVSLFTHDQAVRFIRSCREIAAGQLVIVARPNGMTSRWSLPRMRNSLVPQAPRVADCVPRSDILHQSLLLLRDSLASGAAIVQFEKLYRRKPAMSMKAAREPQNASKNRYRDVSPYDDTRVVIRNSDVGDYINASYINMEIPGSGIVNRYIAGQGPLPHTTSDFWQVVWEQLCATIVMLTATTERGRAKCHQYWPNLYETQEYGVIQVTCVKESETKVGSIREILVVHRETGEERLVTHMQYVTWPDHGVPEDSRDIIDFIVQVRHFRAGMVEPLFVHCSAGIGRTGVLILVESAMCLIEANEPVYPLDIVRTMRDQRAMLIQTSAQYKFACETILRIYNDCIVKPSAEYQR</sequence>
<dbReference type="Pfam" id="PF00102">
    <property type="entry name" value="Y_phosphatase"/>
    <property type="match status" value="1"/>
</dbReference>
<dbReference type="InterPro" id="IPR029021">
    <property type="entry name" value="Prot-tyrosine_phosphatase-like"/>
</dbReference>
<dbReference type="PROSITE" id="PS50056">
    <property type="entry name" value="TYR_PHOSPHATASE_2"/>
    <property type="match status" value="1"/>
</dbReference>
<dbReference type="OrthoDB" id="5854685at2759"/>
<dbReference type="PROSITE" id="PS00383">
    <property type="entry name" value="TYR_PHOSPHATASE_1"/>
    <property type="match status" value="1"/>
</dbReference>
<dbReference type="Proteomes" id="UP000270296">
    <property type="component" value="Unassembled WGS sequence"/>
</dbReference>
<dbReference type="PANTHER" id="PTHR45706:SF4">
    <property type="entry name" value="TYROSINE-PROTEIN PHOSPHATASE"/>
    <property type="match status" value="1"/>
</dbReference>
<reference evidence="6" key="1">
    <citation type="submission" date="2016-06" db="UniProtKB">
        <authorList>
            <consortium name="WormBaseParasite"/>
        </authorList>
    </citation>
    <scope>IDENTIFICATION</scope>
</reference>
<dbReference type="Pfam" id="PF00595">
    <property type="entry name" value="PDZ"/>
    <property type="match status" value="1"/>
</dbReference>
<dbReference type="InterPro" id="IPR000242">
    <property type="entry name" value="PTP_cat"/>
</dbReference>
<dbReference type="EMBL" id="UZAM01010514">
    <property type="protein sequence ID" value="VDP12648.1"/>
    <property type="molecule type" value="Genomic_DNA"/>
</dbReference>
<accession>A0A183IUL2</accession>
<feature type="domain" description="Tyrosine specific protein phosphatases" evidence="2">
    <location>
        <begin position="390"/>
        <end position="461"/>
    </location>
</feature>
<evidence type="ECO:0000313" key="5">
    <source>
        <dbReference type="Proteomes" id="UP000270296"/>
    </source>
</evidence>